<evidence type="ECO:0000256" key="1">
    <source>
        <dbReference type="ARBA" id="ARBA00004752"/>
    </source>
</evidence>
<evidence type="ECO:0000256" key="4">
    <source>
        <dbReference type="ARBA" id="ARBA00022960"/>
    </source>
</evidence>
<dbReference type="GO" id="GO:0004180">
    <property type="term" value="F:carboxypeptidase activity"/>
    <property type="evidence" value="ECO:0007669"/>
    <property type="project" value="UniProtKB-ARBA"/>
</dbReference>
<reference evidence="11" key="1">
    <citation type="journal article" date="2014" name="Int. J. Syst. Evol. Microbiol.">
        <title>Complete genome sequence of Corynebacterium casei LMG S-19264T (=DSM 44701T), isolated from a smear-ripened cheese.</title>
        <authorList>
            <consortium name="US DOE Joint Genome Institute (JGI-PGF)"/>
            <person name="Walter F."/>
            <person name="Albersmeier A."/>
            <person name="Kalinowski J."/>
            <person name="Ruckert C."/>
        </authorList>
    </citation>
    <scope>NUCLEOTIDE SEQUENCE</scope>
    <source>
        <strain evidence="11">CGMCC 1.12919</strain>
    </source>
</reference>
<keyword evidence="3" id="KW-0808">Transferase</keyword>
<feature type="compositionally biased region" description="Low complexity" evidence="8">
    <location>
        <begin position="348"/>
        <end position="372"/>
    </location>
</feature>
<proteinExistence type="inferred from homology"/>
<accession>A0A916TWC3</accession>
<dbReference type="PANTHER" id="PTHR36699:SF1">
    <property type="entry name" value="L,D-TRANSPEPTIDASE YAFK-RELATED"/>
    <property type="match status" value="1"/>
</dbReference>
<feature type="region of interest" description="Disordered" evidence="8">
    <location>
        <begin position="319"/>
        <end position="372"/>
    </location>
</feature>
<comment type="caution">
    <text evidence="11">The sequence shown here is derived from an EMBL/GenBank/DDBJ whole genome shotgun (WGS) entry which is preliminary data.</text>
</comment>
<dbReference type="InterPro" id="IPR005490">
    <property type="entry name" value="LD_TPept_cat_dom"/>
</dbReference>
<evidence type="ECO:0000256" key="6">
    <source>
        <dbReference type="ARBA" id="ARBA00023316"/>
    </source>
</evidence>
<evidence type="ECO:0000313" key="11">
    <source>
        <dbReference type="EMBL" id="GGC46361.1"/>
    </source>
</evidence>
<keyword evidence="9" id="KW-0732">Signal</keyword>
<keyword evidence="12" id="KW-1185">Reference proteome</keyword>
<dbReference type="EMBL" id="BMGG01000001">
    <property type="protein sequence ID" value="GGC46361.1"/>
    <property type="molecule type" value="Genomic_DNA"/>
</dbReference>
<evidence type="ECO:0000256" key="9">
    <source>
        <dbReference type="SAM" id="SignalP"/>
    </source>
</evidence>
<protein>
    <recommendedName>
        <fullName evidence="10">L,D-TPase catalytic domain-containing protein</fullName>
    </recommendedName>
</protein>
<dbReference type="PROSITE" id="PS52029">
    <property type="entry name" value="LD_TPASE"/>
    <property type="match status" value="1"/>
</dbReference>
<keyword evidence="6 7" id="KW-0961">Cell wall biogenesis/degradation</keyword>
<dbReference type="GO" id="GO:0016740">
    <property type="term" value="F:transferase activity"/>
    <property type="evidence" value="ECO:0007669"/>
    <property type="project" value="UniProtKB-KW"/>
</dbReference>
<dbReference type="GO" id="GO:0009252">
    <property type="term" value="P:peptidoglycan biosynthetic process"/>
    <property type="evidence" value="ECO:0007669"/>
    <property type="project" value="UniProtKB-KW"/>
</dbReference>
<dbReference type="RefSeq" id="WP_188607258.1">
    <property type="nucleotide sequence ID" value="NZ_BMGG01000001.1"/>
</dbReference>
<evidence type="ECO:0000256" key="7">
    <source>
        <dbReference type="PROSITE-ProRule" id="PRU01373"/>
    </source>
</evidence>
<dbReference type="PROSITE" id="PS51257">
    <property type="entry name" value="PROKAR_LIPOPROTEIN"/>
    <property type="match status" value="1"/>
</dbReference>
<dbReference type="CDD" id="cd16913">
    <property type="entry name" value="YkuD_like"/>
    <property type="match status" value="1"/>
</dbReference>
<dbReference type="InterPro" id="IPR038063">
    <property type="entry name" value="Transpep_catalytic_dom"/>
</dbReference>
<gene>
    <name evidence="11" type="ORF">GCM10010994_01890</name>
</gene>
<organism evidence="11 12">
    <name type="scientific">Chelatococcus reniformis</name>
    <dbReference type="NCBI Taxonomy" id="1494448"/>
    <lineage>
        <taxon>Bacteria</taxon>
        <taxon>Pseudomonadati</taxon>
        <taxon>Pseudomonadota</taxon>
        <taxon>Alphaproteobacteria</taxon>
        <taxon>Hyphomicrobiales</taxon>
        <taxon>Chelatococcaceae</taxon>
        <taxon>Chelatococcus</taxon>
    </lineage>
</organism>
<feature type="signal peptide" evidence="9">
    <location>
        <begin position="1"/>
        <end position="19"/>
    </location>
</feature>
<evidence type="ECO:0000256" key="8">
    <source>
        <dbReference type="SAM" id="MobiDB-lite"/>
    </source>
</evidence>
<dbReference type="AlphaFoldDB" id="A0A916TWC3"/>
<keyword evidence="4 7" id="KW-0133">Cell shape</keyword>
<keyword evidence="5 7" id="KW-0573">Peptidoglycan synthesis</keyword>
<comment type="similarity">
    <text evidence="2">Belongs to the YkuD family.</text>
</comment>
<evidence type="ECO:0000259" key="10">
    <source>
        <dbReference type="PROSITE" id="PS52029"/>
    </source>
</evidence>
<evidence type="ECO:0000256" key="2">
    <source>
        <dbReference type="ARBA" id="ARBA00005992"/>
    </source>
</evidence>
<reference evidence="11" key="2">
    <citation type="submission" date="2020-09" db="EMBL/GenBank/DDBJ databases">
        <authorList>
            <person name="Sun Q."/>
            <person name="Zhou Y."/>
        </authorList>
    </citation>
    <scope>NUCLEOTIDE SEQUENCE</scope>
    <source>
        <strain evidence="11">CGMCC 1.12919</strain>
    </source>
</reference>
<evidence type="ECO:0000256" key="5">
    <source>
        <dbReference type="ARBA" id="ARBA00022984"/>
    </source>
</evidence>
<feature type="active site" description="Nucleophile" evidence="7">
    <location>
        <position position="155"/>
    </location>
</feature>
<dbReference type="Pfam" id="PF03734">
    <property type="entry name" value="YkuD"/>
    <property type="match status" value="1"/>
</dbReference>
<dbReference type="PANTHER" id="PTHR36699">
    <property type="entry name" value="LD-TRANSPEPTIDASE"/>
    <property type="match status" value="1"/>
</dbReference>
<feature type="active site" description="Proton donor/acceptor" evidence="7">
    <location>
        <position position="147"/>
    </location>
</feature>
<feature type="domain" description="L,D-TPase catalytic" evidence="10">
    <location>
        <begin position="55"/>
        <end position="183"/>
    </location>
</feature>
<dbReference type="GO" id="GO:0071555">
    <property type="term" value="P:cell wall organization"/>
    <property type="evidence" value="ECO:0007669"/>
    <property type="project" value="UniProtKB-UniRule"/>
</dbReference>
<dbReference type="Proteomes" id="UP000637002">
    <property type="component" value="Unassembled WGS sequence"/>
</dbReference>
<comment type="pathway">
    <text evidence="1 7">Cell wall biogenesis; peptidoglycan biosynthesis.</text>
</comment>
<dbReference type="GO" id="GO:0008360">
    <property type="term" value="P:regulation of cell shape"/>
    <property type="evidence" value="ECO:0007669"/>
    <property type="project" value="UniProtKB-UniRule"/>
</dbReference>
<name>A0A916TWC3_9HYPH</name>
<dbReference type="SUPFAM" id="SSF141523">
    <property type="entry name" value="L,D-transpeptidase catalytic domain-like"/>
    <property type="match status" value="1"/>
</dbReference>
<feature type="chain" id="PRO_5037778552" description="L,D-TPase catalytic domain-containing protein" evidence="9">
    <location>
        <begin position="20"/>
        <end position="463"/>
    </location>
</feature>
<evidence type="ECO:0000256" key="3">
    <source>
        <dbReference type="ARBA" id="ARBA00022679"/>
    </source>
</evidence>
<evidence type="ECO:0000313" key="12">
    <source>
        <dbReference type="Proteomes" id="UP000637002"/>
    </source>
</evidence>
<sequence length="463" mass="49173">MLKSLIRFALIAAAALSLAACQGDGRLGNAKAYAPIPMKLVKQMAEQGMTPAAPILIRSYKKEAEVEIWKRDSKGEYALLKTYPICRWSGQLGPKVREGDRQVPEGFYAITPAQMNPNSSFYLSFDVGFPNAFDRANGRSGSYLMVHGACSSRGCFSMTDEQIAEIYAVGREAFAGGQRSFQFQSYPFRMTAENLAKHRNDPNIAFWRNLKEGSDAFEVTKQEPVVGVCNKRYVFDTRPAGGGRLDPTASCPPLTVDPTIASAVKQKEHEDDRKVADLVSKGTRAVKLVYDDGGQHPSFRATAYASSSSEGLVMAQASSTPSFGQVSRPEALARGPQEIVQDDPVPGRRAPTAVATAPANSEALPDATASSANAARAVTSPAVAKAQGAGEPVDPVTQLAKSERKESALETSSVTSLAPLTTGSTTSAATAFVKRALSLESLLASRKKDGAETAAAAEPAGAR</sequence>